<dbReference type="PROSITE" id="PS50977">
    <property type="entry name" value="HTH_TETR_2"/>
    <property type="match status" value="1"/>
</dbReference>
<dbReference type="Proteomes" id="UP000007969">
    <property type="component" value="Chromosome"/>
</dbReference>
<dbReference type="InterPro" id="IPR011075">
    <property type="entry name" value="TetR_C"/>
</dbReference>
<accession>B9E1V2</accession>
<protein>
    <recommendedName>
        <fullName evidence="5">HTH tetR-type domain-containing protein</fullName>
    </recommendedName>
</protein>
<evidence type="ECO:0000256" key="1">
    <source>
        <dbReference type="ARBA" id="ARBA00023015"/>
    </source>
</evidence>
<dbReference type="KEGG" id="ckr:CKR_1426"/>
<dbReference type="EMBL" id="AP009049">
    <property type="protein sequence ID" value="BAH06477.1"/>
    <property type="molecule type" value="Genomic_DNA"/>
</dbReference>
<evidence type="ECO:0000256" key="4">
    <source>
        <dbReference type="PROSITE-ProRule" id="PRU00335"/>
    </source>
</evidence>
<dbReference type="Gene3D" id="1.10.10.60">
    <property type="entry name" value="Homeodomain-like"/>
    <property type="match status" value="1"/>
</dbReference>
<dbReference type="Gene3D" id="1.10.357.10">
    <property type="entry name" value="Tetracycline Repressor, domain 2"/>
    <property type="match status" value="1"/>
</dbReference>
<dbReference type="PANTHER" id="PTHR30055:SF148">
    <property type="entry name" value="TETR-FAMILY TRANSCRIPTIONAL REGULATOR"/>
    <property type="match status" value="1"/>
</dbReference>
<keyword evidence="1" id="KW-0805">Transcription regulation</keyword>
<feature type="DNA-binding region" description="H-T-H motif" evidence="4">
    <location>
        <begin position="64"/>
        <end position="83"/>
    </location>
</feature>
<name>B9E1V2_CLOK1</name>
<dbReference type="InterPro" id="IPR036271">
    <property type="entry name" value="Tet_transcr_reg_TetR-rel_C_sf"/>
</dbReference>
<dbReference type="HOGENOM" id="CLU_069356_25_3_9"/>
<dbReference type="Pfam" id="PF00440">
    <property type="entry name" value="TetR_N"/>
    <property type="match status" value="1"/>
</dbReference>
<reference evidence="7" key="1">
    <citation type="submission" date="2005-09" db="EMBL/GenBank/DDBJ databases">
        <title>Complete genome sequence of Clostridium kluyveri and comparative genomics of Clostridia species.</title>
        <authorList>
            <person name="Inui M."/>
            <person name="Nonaka H."/>
            <person name="Shinoda Y."/>
            <person name="Ikenaga Y."/>
            <person name="Abe M."/>
            <person name="Naito K."/>
            <person name="Vertes A.A."/>
            <person name="Yukawa H."/>
        </authorList>
    </citation>
    <scope>NUCLEOTIDE SEQUENCE [LARGE SCALE GENOMIC DNA]</scope>
    <source>
        <strain evidence="7">NBRC 12016</strain>
    </source>
</reference>
<dbReference type="PRINTS" id="PR00455">
    <property type="entry name" value="HTHTETR"/>
</dbReference>
<dbReference type="GO" id="GO:0000976">
    <property type="term" value="F:transcription cis-regulatory region binding"/>
    <property type="evidence" value="ECO:0007669"/>
    <property type="project" value="TreeGrafter"/>
</dbReference>
<dbReference type="Pfam" id="PF16859">
    <property type="entry name" value="TetR_C_11"/>
    <property type="match status" value="1"/>
</dbReference>
<evidence type="ECO:0000256" key="3">
    <source>
        <dbReference type="ARBA" id="ARBA00023163"/>
    </source>
</evidence>
<proteinExistence type="predicted"/>
<evidence type="ECO:0000313" key="6">
    <source>
        <dbReference type="EMBL" id="BAH06477.1"/>
    </source>
</evidence>
<dbReference type="InterPro" id="IPR050109">
    <property type="entry name" value="HTH-type_TetR-like_transc_reg"/>
</dbReference>
<dbReference type="InterPro" id="IPR009057">
    <property type="entry name" value="Homeodomain-like_sf"/>
</dbReference>
<evidence type="ECO:0000259" key="5">
    <source>
        <dbReference type="PROSITE" id="PS50977"/>
    </source>
</evidence>
<gene>
    <name evidence="6" type="ordered locus">CKR_1426</name>
</gene>
<keyword evidence="3" id="KW-0804">Transcription</keyword>
<dbReference type="InterPro" id="IPR001647">
    <property type="entry name" value="HTH_TetR"/>
</dbReference>
<dbReference type="GO" id="GO:0003700">
    <property type="term" value="F:DNA-binding transcription factor activity"/>
    <property type="evidence" value="ECO:0007669"/>
    <property type="project" value="TreeGrafter"/>
</dbReference>
<feature type="domain" description="HTH tetR-type" evidence="5">
    <location>
        <begin position="41"/>
        <end position="101"/>
    </location>
</feature>
<sequence>MSIGNFKFFIYISMTEVHLLLRFGGKQNMDKQKKGKRRRGEVLEEAILNAAWEELTETGYTHMTMESIATRAGTNKSVLYRRWADKSELVIAALRKYYFPKITNEIPNTGNLRGDVYAYLHARVEPLKTIGTETIRGLMMEPLVWRMITASMPQMIERRSESKLTAAMAVILKNAELRGEIRLEKLTPRIISLPVDLLQYELITKLKPISDEVIAEIVDDIFMPLIHATQQ</sequence>
<keyword evidence="2 4" id="KW-0238">DNA-binding</keyword>
<dbReference type="SUPFAM" id="SSF48498">
    <property type="entry name" value="Tetracyclin repressor-like, C-terminal domain"/>
    <property type="match status" value="1"/>
</dbReference>
<dbReference type="PANTHER" id="PTHR30055">
    <property type="entry name" value="HTH-TYPE TRANSCRIPTIONAL REGULATOR RUTR"/>
    <property type="match status" value="1"/>
</dbReference>
<evidence type="ECO:0000313" key="7">
    <source>
        <dbReference type="Proteomes" id="UP000007969"/>
    </source>
</evidence>
<organism evidence="6 7">
    <name type="scientific">Clostridium kluyveri (strain NBRC 12016)</name>
    <dbReference type="NCBI Taxonomy" id="583346"/>
    <lineage>
        <taxon>Bacteria</taxon>
        <taxon>Bacillati</taxon>
        <taxon>Bacillota</taxon>
        <taxon>Clostridia</taxon>
        <taxon>Eubacteriales</taxon>
        <taxon>Clostridiaceae</taxon>
        <taxon>Clostridium</taxon>
    </lineage>
</organism>
<dbReference type="AlphaFoldDB" id="B9E1V2"/>
<evidence type="ECO:0000256" key="2">
    <source>
        <dbReference type="ARBA" id="ARBA00023125"/>
    </source>
</evidence>
<dbReference type="SUPFAM" id="SSF46689">
    <property type="entry name" value="Homeodomain-like"/>
    <property type="match status" value="1"/>
</dbReference>